<evidence type="ECO:0000256" key="7">
    <source>
        <dbReference type="ARBA" id="ARBA00022984"/>
    </source>
</evidence>
<evidence type="ECO:0000259" key="12">
    <source>
        <dbReference type="Pfam" id="PF01225"/>
    </source>
</evidence>
<dbReference type="InterPro" id="IPR035911">
    <property type="entry name" value="MurE/MurF_N"/>
</dbReference>
<dbReference type="NCBIfam" id="TIGR01143">
    <property type="entry name" value="murF"/>
    <property type="match status" value="1"/>
</dbReference>
<accession>A0A2M7KAR4</accession>
<comment type="pathway">
    <text evidence="10 11">Cell wall biogenesis; peptidoglycan biosynthesis.</text>
</comment>
<comment type="catalytic activity">
    <reaction evidence="10 11">
        <text>D-alanyl-D-alanine + UDP-N-acetyl-alpha-D-muramoyl-L-alanyl-gamma-D-glutamyl-meso-2,6-diaminopimelate + ATP = UDP-N-acetyl-alpha-D-muramoyl-L-alanyl-gamma-D-glutamyl-meso-2,6-diaminopimeloyl-D-alanyl-D-alanine + ADP + phosphate + H(+)</text>
        <dbReference type="Rhea" id="RHEA:28374"/>
        <dbReference type="ChEBI" id="CHEBI:15378"/>
        <dbReference type="ChEBI" id="CHEBI:30616"/>
        <dbReference type="ChEBI" id="CHEBI:43474"/>
        <dbReference type="ChEBI" id="CHEBI:57822"/>
        <dbReference type="ChEBI" id="CHEBI:61386"/>
        <dbReference type="ChEBI" id="CHEBI:83905"/>
        <dbReference type="ChEBI" id="CHEBI:456216"/>
        <dbReference type="EC" id="6.3.2.10"/>
    </reaction>
</comment>
<comment type="similarity">
    <text evidence="10">Belongs to the MurCDEF family. MurF subfamily.</text>
</comment>
<feature type="domain" description="Mur ligase N-terminal catalytic" evidence="12">
    <location>
        <begin position="26"/>
        <end position="105"/>
    </location>
</feature>
<dbReference type="AlphaFoldDB" id="A0A2M7PMZ9"/>
<evidence type="ECO:0000259" key="14">
    <source>
        <dbReference type="Pfam" id="PF08245"/>
    </source>
</evidence>
<dbReference type="SUPFAM" id="SSF63418">
    <property type="entry name" value="MurE/MurF N-terminal domain"/>
    <property type="match status" value="1"/>
</dbReference>
<dbReference type="GO" id="GO:0005524">
    <property type="term" value="F:ATP binding"/>
    <property type="evidence" value="ECO:0007669"/>
    <property type="project" value="UniProtKB-UniRule"/>
</dbReference>
<evidence type="ECO:0000256" key="4">
    <source>
        <dbReference type="ARBA" id="ARBA00022741"/>
    </source>
</evidence>
<dbReference type="Proteomes" id="UP000230646">
    <property type="component" value="Unassembled WGS sequence"/>
</dbReference>
<dbReference type="Pfam" id="PF08245">
    <property type="entry name" value="Mur_ligase_M"/>
    <property type="match status" value="1"/>
</dbReference>
<dbReference type="InterPro" id="IPR036565">
    <property type="entry name" value="Mur-like_cat_sf"/>
</dbReference>
<dbReference type="Proteomes" id="UP000231493">
    <property type="component" value="Unassembled WGS sequence"/>
</dbReference>
<proteinExistence type="inferred from homology"/>
<dbReference type="SUPFAM" id="SSF53623">
    <property type="entry name" value="MurD-like peptide ligases, catalytic domain"/>
    <property type="match status" value="1"/>
</dbReference>
<dbReference type="Pfam" id="PF02875">
    <property type="entry name" value="Mur_ligase_C"/>
    <property type="match status" value="1"/>
</dbReference>
<reference evidence="15" key="1">
    <citation type="submission" date="2017-09" db="EMBL/GenBank/DDBJ databases">
        <title>Depth-based differentiation of microbial function through sediment-hosted aquifers and enrichment of novel symbionts in the deep terrestrial subsurface.</title>
        <authorList>
            <person name="Probst A.J."/>
            <person name="Ladd B."/>
            <person name="Jarett J.K."/>
            <person name="Geller-Mcgrath D.E."/>
            <person name="Sieber C.M.K."/>
            <person name="Emerson J.B."/>
            <person name="Anantharaman K."/>
            <person name="Thomas B.C."/>
            <person name="Malmstrom R."/>
            <person name="Stieglmeier M."/>
            <person name="Klingl A."/>
            <person name="Woyke T."/>
            <person name="Ryan C.M."/>
            <person name="Banfield J.F."/>
        </authorList>
    </citation>
    <scope>NUCLEOTIDE SEQUENCE</scope>
    <source>
        <strain evidence="15">CG_4_8_14_3_um_filter_34_18</strain>
    </source>
</reference>
<dbReference type="GO" id="GO:0009252">
    <property type="term" value="P:peptidoglycan biosynthetic process"/>
    <property type="evidence" value="ECO:0007669"/>
    <property type="project" value="UniProtKB-UniRule"/>
</dbReference>
<dbReference type="EMBL" id="PFIP01000015">
    <property type="protein sequence ID" value="PIX35220.1"/>
    <property type="molecule type" value="Genomic_DNA"/>
</dbReference>
<dbReference type="PANTHER" id="PTHR43024">
    <property type="entry name" value="UDP-N-ACETYLMURAMOYL-TRIPEPTIDE--D-ALANYL-D-ALANINE LIGASE"/>
    <property type="match status" value="1"/>
</dbReference>
<dbReference type="GO" id="GO:0071555">
    <property type="term" value="P:cell wall organization"/>
    <property type="evidence" value="ECO:0007669"/>
    <property type="project" value="UniProtKB-KW"/>
</dbReference>
<keyword evidence="9 10" id="KW-0961">Cell wall biogenesis/degradation</keyword>
<keyword evidence="4 10" id="KW-0547">Nucleotide-binding</keyword>
<keyword evidence="2 10" id="KW-0436">Ligase</keyword>
<evidence type="ECO:0000256" key="11">
    <source>
        <dbReference type="RuleBase" id="RU004136"/>
    </source>
</evidence>
<dbReference type="InterPro" id="IPR036615">
    <property type="entry name" value="Mur_ligase_C_dom_sf"/>
</dbReference>
<evidence type="ECO:0000256" key="6">
    <source>
        <dbReference type="ARBA" id="ARBA00022960"/>
    </source>
</evidence>
<dbReference type="InterPro" id="IPR005863">
    <property type="entry name" value="UDP-N-AcMur_synth"/>
</dbReference>
<feature type="domain" description="Mur ligase C-terminal" evidence="13">
    <location>
        <begin position="336"/>
        <end position="456"/>
    </location>
</feature>
<dbReference type="UniPathway" id="UPA00219"/>
<dbReference type="InterPro" id="IPR013221">
    <property type="entry name" value="Mur_ligase_cen"/>
</dbReference>
<keyword evidence="7 10" id="KW-0573">Peptidoglycan synthesis</keyword>
<keyword evidence="1 10" id="KW-0963">Cytoplasm</keyword>
<dbReference type="InterPro" id="IPR004101">
    <property type="entry name" value="Mur_ligase_C"/>
</dbReference>
<comment type="subcellular location">
    <subcellularLocation>
        <location evidence="10 11">Cytoplasm</location>
    </subcellularLocation>
</comment>
<evidence type="ECO:0000259" key="13">
    <source>
        <dbReference type="Pfam" id="PF02875"/>
    </source>
</evidence>
<dbReference type="SUPFAM" id="SSF53244">
    <property type="entry name" value="MurD-like peptide ligases, peptide-binding domain"/>
    <property type="match status" value="1"/>
</dbReference>
<dbReference type="GO" id="GO:0008360">
    <property type="term" value="P:regulation of cell shape"/>
    <property type="evidence" value="ECO:0007669"/>
    <property type="project" value="UniProtKB-KW"/>
</dbReference>
<feature type="domain" description="Mur ligase central" evidence="14">
    <location>
        <begin position="116"/>
        <end position="305"/>
    </location>
</feature>
<dbReference type="RefSeq" id="WP_406607988.1">
    <property type="nucleotide sequence ID" value="NZ_PFKO01000284.1"/>
</dbReference>
<dbReference type="Gene3D" id="3.90.190.20">
    <property type="entry name" value="Mur ligase, C-terminal domain"/>
    <property type="match status" value="1"/>
</dbReference>
<organism evidence="16 17">
    <name type="scientific">Candidatus Infernicultor aquiphilus</name>
    <dbReference type="NCBI Taxonomy" id="1805029"/>
    <lineage>
        <taxon>Bacteria</taxon>
        <taxon>Pseudomonadati</taxon>
        <taxon>Atribacterota</taxon>
        <taxon>Candidatus Phoenicimicrobiia</taxon>
        <taxon>Candidatus Pheonicimicrobiales</taxon>
        <taxon>Candidatus Phoenicimicrobiaceae</taxon>
        <taxon>Candidatus Infernicultor</taxon>
    </lineage>
</organism>
<reference evidence="17 18" key="2">
    <citation type="submission" date="2017-09" db="EMBL/GenBank/DDBJ databases">
        <title>Depth-based differentiation of microbial function through sediment-hosted aquifers and enrichment of novel symbionts in the deep terrestrial subsurface.</title>
        <authorList>
            <person name="Probst A.J."/>
            <person name="Ladd B."/>
            <person name="Jarett J.K."/>
            <person name="Geller-Mcgrath D.E."/>
            <person name="Sieber C.M."/>
            <person name="Emerson J.B."/>
            <person name="Anantharaman K."/>
            <person name="Thomas B.C."/>
            <person name="Malmstrom R."/>
            <person name="Stieglmeier M."/>
            <person name="Klingl A."/>
            <person name="Woyke T."/>
            <person name="Ryan C.M."/>
            <person name="Banfield J.F."/>
        </authorList>
    </citation>
    <scope>NUCLEOTIDE SEQUENCE [LARGE SCALE GENOMIC DNA]</scope>
    <source>
        <strain evidence="16">CG_4_10_14_3_um_filter_34_13</strain>
    </source>
</reference>
<evidence type="ECO:0000256" key="9">
    <source>
        <dbReference type="ARBA" id="ARBA00023316"/>
    </source>
</evidence>
<sequence>MEGYKVTELIKATSGRLIQGDQDRLINRVSIDSRNLAPGDLFFAIIGSRFDGHNFIGEALNKGSVGAVICKNIGNLLQKEELNKDKIIIQVKDTLSALQDWSKHYKNKFKTFNICITGSNGKTTTKEIIAHILSQKFSLLKTSCNYNNEIGIPLTLLQLNALHQILVVEMGMRGLGEIKVLTNLVHPDLAVITNIGEAHIGLLGSRDNIFKAKSELLQSLNQDGIVILNRDDPYFLKTLEMVKGKKMITFGLENKSDIMAFNIRMISDRGMKFTLKIKDVEDREIFSPLLGRYNIYNALAASATAFALGVEMDLIEKGLASFKPLEMHMYLKNFYDDIKILNDSYNASPLAVKKALETLVEVSQGNRNVAILGDMLELGEKTNFYHQEIGREVAKLSINLLITVGEGGKIIAKSSKDEGMSENKIFSFEKSEKKKLVKELLNLTRPGDFVLLKGSREMKMEEILEFWQKEYQKNNLTT</sequence>
<evidence type="ECO:0000256" key="8">
    <source>
        <dbReference type="ARBA" id="ARBA00023306"/>
    </source>
</evidence>
<dbReference type="PANTHER" id="PTHR43024:SF1">
    <property type="entry name" value="UDP-N-ACETYLMURAMOYL-TRIPEPTIDE--D-ALANYL-D-ALANINE LIGASE"/>
    <property type="match status" value="1"/>
</dbReference>
<evidence type="ECO:0000256" key="1">
    <source>
        <dbReference type="ARBA" id="ARBA00022490"/>
    </source>
</evidence>
<dbReference type="EC" id="6.3.2.10" evidence="10 11"/>
<accession>A0A2M7PMZ9</accession>
<keyword evidence="8 10" id="KW-0131">Cell cycle</keyword>
<evidence type="ECO:0000256" key="3">
    <source>
        <dbReference type="ARBA" id="ARBA00022618"/>
    </source>
</evidence>
<comment type="function">
    <text evidence="10 11">Involved in cell wall formation. Catalyzes the final step in the synthesis of UDP-N-acetylmuramoyl-pentapeptide, the precursor of murein.</text>
</comment>
<dbReference type="GO" id="GO:0051301">
    <property type="term" value="P:cell division"/>
    <property type="evidence" value="ECO:0007669"/>
    <property type="project" value="UniProtKB-KW"/>
</dbReference>
<evidence type="ECO:0000256" key="5">
    <source>
        <dbReference type="ARBA" id="ARBA00022840"/>
    </source>
</evidence>
<name>A0A2M7PMZ9_9BACT</name>
<dbReference type="Gene3D" id="3.40.1390.10">
    <property type="entry name" value="MurE/MurF, N-terminal domain"/>
    <property type="match status" value="1"/>
</dbReference>
<dbReference type="EMBL" id="PFKO01000284">
    <property type="protein sequence ID" value="PIY31905.1"/>
    <property type="molecule type" value="Genomic_DNA"/>
</dbReference>
<dbReference type="Gene3D" id="3.40.1190.10">
    <property type="entry name" value="Mur-like, catalytic domain"/>
    <property type="match status" value="1"/>
</dbReference>
<evidence type="ECO:0000313" key="16">
    <source>
        <dbReference type="EMBL" id="PIY31905.1"/>
    </source>
</evidence>
<evidence type="ECO:0000256" key="2">
    <source>
        <dbReference type="ARBA" id="ARBA00022598"/>
    </source>
</evidence>
<feature type="binding site" evidence="10">
    <location>
        <begin position="118"/>
        <end position="124"/>
    </location>
    <ligand>
        <name>ATP</name>
        <dbReference type="ChEBI" id="CHEBI:30616"/>
    </ligand>
</feature>
<evidence type="ECO:0000313" key="18">
    <source>
        <dbReference type="Proteomes" id="UP000231493"/>
    </source>
</evidence>
<evidence type="ECO:0000256" key="10">
    <source>
        <dbReference type="HAMAP-Rule" id="MF_02019"/>
    </source>
</evidence>
<keyword evidence="3 10" id="KW-0132">Cell division</keyword>
<dbReference type="Pfam" id="PF01225">
    <property type="entry name" value="Mur_ligase"/>
    <property type="match status" value="1"/>
</dbReference>
<evidence type="ECO:0000313" key="17">
    <source>
        <dbReference type="Proteomes" id="UP000230646"/>
    </source>
</evidence>
<dbReference type="GO" id="GO:0047480">
    <property type="term" value="F:UDP-N-acetylmuramoyl-tripeptide-D-alanyl-D-alanine ligase activity"/>
    <property type="evidence" value="ECO:0007669"/>
    <property type="project" value="UniProtKB-UniRule"/>
</dbReference>
<protein>
    <recommendedName>
        <fullName evidence="10 11">UDP-N-acetylmuramoyl-tripeptide--D-alanyl-D-alanine ligase</fullName>
        <ecNumber evidence="10 11">6.3.2.10</ecNumber>
    </recommendedName>
    <alternativeName>
        <fullName evidence="10">D-alanyl-D-alanine-adding enzyme</fullName>
    </alternativeName>
</protein>
<gene>
    <name evidence="10" type="primary">murF</name>
    <name evidence="16" type="ORF">COZ07_07515</name>
    <name evidence="15" type="ORF">COZ58_00720</name>
</gene>
<comment type="caution">
    <text evidence="16">The sequence shown here is derived from an EMBL/GenBank/DDBJ whole genome shotgun (WGS) entry which is preliminary data.</text>
</comment>
<dbReference type="GO" id="GO:0005737">
    <property type="term" value="C:cytoplasm"/>
    <property type="evidence" value="ECO:0007669"/>
    <property type="project" value="UniProtKB-SubCell"/>
</dbReference>
<dbReference type="InterPro" id="IPR051046">
    <property type="entry name" value="MurCDEF_CellWall_CoF430Synth"/>
</dbReference>
<evidence type="ECO:0000313" key="15">
    <source>
        <dbReference type="EMBL" id="PIX35220.1"/>
    </source>
</evidence>
<keyword evidence="6 10" id="KW-0133">Cell shape</keyword>
<dbReference type="InterPro" id="IPR000713">
    <property type="entry name" value="Mur_ligase_N"/>
</dbReference>
<dbReference type="HAMAP" id="MF_02019">
    <property type="entry name" value="MurF"/>
    <property type="match status" value="1"/>
</dbReference>
<keyword evidence="5 10" id="KW-0067">ATP-binding</keyword>